<gene>
    <name evidence="2" type="ORF">G0Q06_00055</name>
</gene>
<evidence type="ECO:0000313" key="2">
    <source>
        <dbReference type="EMBL" id="NDV60837.1"/>
    </source>
</evidence>
<dbReference type="RefSeq" id="WP_163961218.1">
    <property type="nucleotide sequence ID" value="NZ_JAAGNX010000001.1"/>
</dbReference>
<keyword evidence="3" id="KW-1185">Reference proteome</keyword>
<feature type="region of interest" description="Disordered" evidence="1">
    <location>
        <begin position="1"/>
        <end position="23"/>
    </location>
</feature>
<sequence length="46" mass="4988">MNNTTKNTPKGVKPRRARTLAPLSEKLATVRSYPSFGSSALTGILR</sequence>
<comment type="caution">
    <text evidence="2">The sequence shown here is derived from an EMBL/GenBank/DDBJ whole genome shotgun (WGS) entry which is preliminary data.</text>
</comment>
<protein>
    <submittedName>
        <fullName evidence="2">Uncharacterized protein</fullName>
    </submittedName>
</protein>
<name>A0A6B2LYK7_9BACT</name>
<accession>A0A6B2LYK7</accession>
<dbReference type="AlphaFoldDB" id="A0A6B2LYK7"/>
<dbReference type="EMBL" id="JAAGNX010000001">
    <property type="protein sequence ID" value="NDV60837.1"/>
    <property type="molecule type" value="Genomic_DNA"/>
</dbReference>
<dbReference type="Proteomes" id="UP000478417">
    <property type="component" value="Unassembled WGS sequence"/>
</dbReference>
<organism evidence="2 3">
    <name type="scientific">Oceanipulchritudo coccoides</name>
    <dbReference type="NCBI Taxonomy" id="2706888"/>
    <lineage>
        <taxon>Bacteria</taxon>
        <taxon>Pseudomonadati</taxon>
        <taxon>Verrucomicrobiota</taxon>
        <taxon>Opitutia</taxon>
        <taxon>Puniceicoccales</taxon>
        <taxon>Oceanipulchritudinaceae</taxon>
        <taxon>Oceanipulchritudo</taxon>
    </lineage>
</organism>
<proteinExistence type="predicted"/>
<reference evidence="2 3" key="1">
    <citation type="submission" date="2020-02" db="EMBL/GenBank/DDBJ databases">
        <title>Albibacoteraceae fam. nov., the first described family within the subdivision 4 Verrucomicrobia.</title>
        <authorList>
            <person name="Xi F."/>
        </authorList>
    </citation>
    <scope>NUCLEOTIDE SEQUENCE [LARGE SCALE GENOMIC DNA]</scope>
    <source>
        <strain evidence="2 3">CK1056</strain>
    </source>
</reference>
<evidence type="ECO:0000256" key="1">
    <source>
        <dbReference type="SAM" id="MobiDB-lite"/>
    </source>
</evidence>
<evidence type="ECO:0000313" key="3">
    <source>
        <dbReference type="Proteomes" id="UP000478417"/>
    </source>
</evidence>